<dbReference type="EMBL" id="BOMY01000022">
    <property type="protein sequence ID" value="GIF20502.1"/>
    <property type="molecule type" value="Genomic_DNA"/>
</dbReference>
<dbReference type="Pfam" id="PF13305">
    <property type="entry name" value="TetR_C_33"/>
    <property type="match status" value="1"/>
</dbReference>
<keyword evidence="1" id="KW-0805">Transcription regulation</keyword>
<evidence type="ECO:0000256" key="4">
    <source>
        <dbReference type="PROSITE-ProRule" id="PRU00335"/>
    </source>
</evidence>
<protein>
    <submittedName>
        <fullName evidence="6">TetR family transcriptional regulator</fullName>
    </submittedName>
</protein>
<dbReference type="InterPro" id="IPR009057">
    <property type="entry name" value="Homeodomain-like_sf"/>
</dbReference>
<dbReference type="PANTHER" id="PTHR30055">
    <property type="entry name" value="HTH-TYPE TRANSCRIPTIONAL REGULATOR RUTR"/>
    <property type="match status" value="1"/>
</dbReference>
<comment type="caution">
    <text evidence="6">The sequence shown here is derived from an EMBL/GenBank/DDBJ whole genome shotgun (WGS) entry which is preliminary data.</text>
</comment>
<name>A0A919NMW4_9ACTN</name>
<feature type="DNA-binding region" description="H-T-H motif" evidence="4">
    <location>
        <begin position="28"/>
        <end position="47"/>
    </location>
</feature>
<reference evidence="6" key="1">
    <citation type="submission" date="2021-01" db="EMBL/GenBank/DDBJ databases">
        <title>Whole genome shotgun sequence of Actinoplanes tereljensis NBRC 105297.</title>
        <authorList>
            <person name="Komaki H."/>
            <person name="Tamura T."/>
        </authorList>
    </citation>
    <scope>NUCLEOTIDE SEQUENCE</scope>
    <source>
        <strain evidence="6">NBRC 105297</strain>
    </source>
</reference>
<dbReference type="PROSITE" id="PS50977">
    <property type="entry name" value="HTH_TETR_2"/>
    <property type="match status" value="1"/>
</dbReference>
<dbReference type="InterPro" id="IPR036271">
    <property type="entry name" value="Tet_transcr_reg_TetR-rel_C_sf"/>
</dbReference>
<keyword evidence="7" id="KW-1185">Reference proteome</keyword>
<gene>
    <name evidence="6" type="ORF">Ate02nite_32320</name>
</gene>
<accession>A0A919NMW4</accession>
<dbReference type="InterPro" id="IPR001647">
    <property type="entry name" value="HTH_TetR"/>
</dbReference>
<dbReference type="Gene3D" id="1.10.357.10">
    <property type="entry name" value="Tetracycline Repressor, domain 2"/>
    <property type="match status" value="1"/>
</dbReference>
<dbReference type="GO" id="GO:0000976">
    <property type="term" value="F:transcription cis-regulatory region binding"/>
    <property type="evidence" value="ECO:0007669"/>
    <property type="project" value="TreeGrafter"/>
</dbReference>
<dbReference type="PANTHER" id="PTHR30055:SF239">
    <property type="entry name" value="TRANSCRIPTIONAL REGULATORY PROTEIN"/>
    <property type="match status" value="1"/>
</dbReference>
<dbReference type="Gene3D" id="1.10.10.60">
    <property type="entry name" value="Homeodomain-like"/>
    <property type="match status" value="1"/>
</dbReference>
<evidence type="ECO:0000256" key="2">
    <source>
        <dbReference type="ARBA" id="ARBA00023125"/>
    </source>
</evidence>
<dbReference type="GO" id="GO:0003700">
    <property type="term" value="F:DNA-binding transcription factor activity"/>
    <property type="evidence" value="ECO:0007669"/>
    <property type="project" value="TreeGrafter"/>
</dbReference>
<proteinExistence type="predicted"/>
<dbReference type="AlphaFoldDB" id="A0A919NMW4"/>
<dbReference type="SUPFAM" id="SSF48498">
    <property type="entry name" value="Tetracyclin repressor-like, C-terminal domain"/>
    <property type="match status" value="1"/>
</dbReference>
<evidence type="ECO:0000259" key="5">
    <source>
        <dbReference type="PROSITE" id="PS50977"/>
    </source>
</evidence>
<dbReference type="Pfam" id="PF00440">
    <property type="entry name" value="TetR_N"/>
    <property type="match status" value="1"/>
</dbReference>
<dbReference type="SUPFAM" id="SSF46689">
    <property type="entry name" value="Homeodomain-like"/>
    <property type="match status" value="1"/>
</dbReference>
<keyword evidence="3" id="KW-0804">Transcription</keyword>
<evidence type="ECO:0000313" key="7">
    <source>
        <dbReference type="Proteomes" id="UP000623608"/>
    </source>
</evidence>
<evidence type="ECO:0000313" key="6">
    <source>
        <dbReference type="EMBL" id="GIF20502.1"/>
    </source>
</evidence>
<dbReference type="InterPro" id="IPR025996">
    <property type="entry name" value="MT1864/Rv1816-like_C"/>
</dbReference>
<organism evidence="6 7">
    <name type="scientific">Paractinoplanes tereljensis</name>
    <dbReference type="NCBI Taxonomy" id="571912"/>
    <lineage>
        <taxon>Bacteria</taxon>
        <taxon>Bacillati</taxon>
        <taxon>Actinomycetota</taxon>
        <taxon>Actinomycetes</taxon>
        <taxon>Micromonosporales</taxon>
        <taxon>Micromonosporaceae</taxon>
        <taxon>Paractinoplanes</taxon>
    </lineage>
</organism>
<keyword evidence="2 4" id="KW-0238">DNA-binding</keyword>
<dbReference type="InterPro" id="IPR050109">
    <property type="entry name" value="HTH-type_TetR-like_transc_reg"/>
</dbReference>
<evidence type="ECO:0000256" key="1">
    <source>
        <dbReference type="ARBA" id="ARBA00023015"/>
    </source>
</evidence>
<feature type="domain" description="HTH tetR-type" evidence="5">
    <location>
        <begin position="5"/>
        <end position="65"/>
    </location>
</feature>
<dbReference type="Proteomes" id="UP000623608">
    <property type="component" value="Unassembled WGS sequence"/>
</dbReference>
<dbReference type="RefSeq" id="WP_239147446.1">
    <property type="nucleotide sequence ID" value="NZ_BOMY01000022.1"/>
</dbReference>
<sequence length="193" mass="20208">MPRAGLNQATVVAAAAALADEIGYSAVTMGLVAERLGVRTPSLYKHIGSLAELGHGIATLAMTEAADAIRDAVSGLSGRDALDAMCRAYRDYVLKHPGRYSATTGEPATGPDDPLALAGERAIGAISAVLRGYRIPAGEMDHALRTVRSLLHGFATLQAANGFQWDADAEESFTWLIDFAHRGLTSTSPGSRS</sequence>
<evidence type="ECO:0000256" key="3">
    <source>
        <dbReference type="ARBA" id="ARBA00023163"/>
    </source>
</evidence>